<evidence type="ECO:0000256" key="1">
    <source>
        <dbReference type="SAM" id="Phobius"/>
    </source>
</evidence>
<name>A0A1E3NXM7_WICAA</name>
<keyword evidence="1" id="KW-1133">Transmembrane helix</keyword>
<proteinExistence type="predicted"/>
<organism evidence="2 3">
    <name type="scientific">Wickerhamomyces anomalus (strain ATCC 58044 / CBS 1984 / NCYC 433 / NRRL Y-366-8)</name>
    <name type="common">Yeast</name>
    <name type="synonym">Hansenula anomala</name>
    <dbReference type="NCBI Taxonomy" id="683960"/>
    <lineage>
        <taxon>Eukaryota</taxon>
        <taxon>Fungi</taxon>
        <taxon>Dikarya</taxon>
        <taxon>Ascomycota</taxon>
        <taxon>Saccharomycotina</taxon>
        <taxon>Saccharomycetes</taxon>
        <taxon>Phaffomycetales</taxon>
        <taxon>Wickerhamomycetaceae</taxon>
        <taxon>Wickerhamomyces</taxon>
    </lineage>
</organism>
<dbReference type="RefSeq" id="XP_019037138.1">
    <property type="nucleotide sequence ID" value="XM_019180796.1"/>
</dbReference>
<feature type="transmembrane region" description="Helical" evidence="1">
    <location>
        <begin position="104"/>
        <end position="128"/>
    </location>
</feature>
<reference evidence="2 3" key="1">
    <citation type="journal article" date="2016" name="Proc. Natl. Acad. Sci. U.S.A.">
        <title>Comparative genomics of biotechnologically important yeasts.</title>
        <authorList>
            <person name="Riley R."/>
            <person name="Haridas S."/>
            <person name="Wolfe K.H."/>
            <person name="Lopes M.R."/>
            <person name="Hittinger C.T."/>
            <person name="Goeker M."/>
            <person name="Salamov A.A."/>
            <person name="Wisecaver J.H."/>
            <person name="Long T.M."/>
            <person name="Calvey C.H."/>
            <person name="Aerts A.L."/>
            <person name="Barry K.W."/>
            <person name="Choi C."/>
            <person name="Clum A."/>
            <person name="Coughlan A.Y."/>
            <person name="Deshpande S."/>
            <person name="Douglass A.P."/>
            <person name="Hanson S.J."/>
            <person name="Klenk H.-P."/>
            <person name="LaButti K.M."/>
            <person name="Lapidus A."/>
            <person name="Lindquist E.A."/>
            <person name="Lipzen A.M."/>
            <person name="Meier-Kolthoff J.P."/>
            <person name="Ohm R.A."/>
            <person name="Otillar R.P."/>
            <person name="Pangilinan J.L."/>
            <person name="Peng Y."/>
            <person name="Rokas A."/>
            <person name="Rosa C.A."/>
            <person name="Scheuner C."/>
            <person name="Sibirny A.A."/>
            <person name="Slot J.C."/>
            <person name="Stielow J.B."/>
            <person name="Sun H."/>
            <person name="Kurtzman C.P."/>
            <person name="Blackwell M."/>
            <person name="Grigoriev I.V."/>
            <person name="Jeffries T.W."/>
        </authorList>
    </citation>
    <scope>NUCLEOTIDE SEQUENCE [LARGE SCALE GENOMIC DNA]</scope>
    <source>
        <strain evidence="3">ATCC 58044 / CBS 1984 / NCYC 433 / NRRL Y-366-8</strain>
    </source>
</reference>
<feature type="non-terminal residue" evidence="2">
    <location>
        <position position="1"/>
    </location>
</feature>
<evidence type="ECO:0000313" key="3">
    <source>
        <dbReference type="Proteomes" id="UP000094112"/>
    </source>
</evidence>
<feature type="transmembrane region" description="Helical" evidence="1">
    <location>
        <begin position="64"/>
        <end position="84"/>
    </location>
</feature>
<gene>
    <name evidence="2" type="ORF">WICANDRAFT_18607</name>
</gene>
<dbReference type="OrthoDB" id="4083656at2759"/>
<keyword evidence="3" id="KW-1185">Reference proteome</keyword>
<evidence type="ECO:0000313" key="2">
    <source>
        <dbReference type="EMBL" id="ODQ57931.1"/>
    </source>
</evidence>
<dbReference type="AlphaFoldDB" id="A0A1E3NXM7"/>
<protein>
    <submittedName>
        <fullName evidence="2">Uncharacterized protein</fullName>
    </submittedName>
</protein>
<feature type="non-terminal residue" evidence="2">
    <location>
        <position position="284"/>
    </location>
</feature>
<dbReference type="Proteomes" id="UP000094112">
    <property type="component" value="Unassembled WGS sequence"/>
</dbReference>
<dbReference type="EMBL" id="KV454212">
    <property type="protein sequence ID" value="ODQ57931.1"/>
    <property type="molecule type" value="Genomic_DNA"/>
</dbReference>
<keyword evidence="1" id="KW-0812">Transmembrane</keyword>
<accession>A0A1E3NXM7</accession>
<keyword evidence="1" id="KW-0472">Membrane</keyword>
<dbReference type="GeneID" id="30198042"/>
<sequence length="284" mass="32239">IPGETEQSNSLMSRLPSFPLRNNATLLPKPGVPTSATHSLRSMLEILNNKKAPELIYESEPHKLCFLCCGAFALVFTIYGLSFLQWSSSTAYELYKLDDDLYLFLGRIGVNLLIASVAGLLVTCAVLFPTRLIRRIYYLPGDKKINDHIKFTTHPLLPGRTTPVHTIPLTKLNRTKKGRIFTKNGIYGTLDKSTLFFLLKEQDAKFGYWIVDRNGWFWGDGRVFDVLFGKDSLNEAENALTYDEKFGQANKKLKEEKKELKNQYGQKWPLKIGAEIIKEDVGKV</sequence>